<gene>
    <name evidence="4" type="ORF">ACFQ1Z_02850</name>
</gene>
<evidence type="ECO:0000256" key="1">
    <source>
        <dbReference type="ARBA" id="ARBA00022723"/>
    </source>
</evidence>
<keyword evidence="2" id="KW-0862">Zinc</keyword>
<dbReference type="InterPro" id="IPR016192">
    <property type="entry name" value="APOBEC/CMP_deaminase_Zn-bd"/>
</dbReference>
<dbReference type="InterPro" id="IPR016193">
    <property type="entry name" value="Cytidine_deaminase-like"/>
</dbReference>
<keyword evidence="5" id="KW-1185">Reference proteome</keyword>
<dbReference type="RefSeq" id="WP_379055449.1">
    <property type="nucleotide sequence ID" value="NZ_JBHTKB010000001.1"/>
</dbReference>
<dbReference type="SUPFAM" id="SSF53927">
    <property type="entry name" value="Cytidine deaminase-like"/>
    <property type="match status" value="1"/>
</dbReference>
<dbReference type="PROSITE" id="PS00903">
    <property type="entry name" value="CYT_DCMP_DEAMINASES_1"/>
    <property type="match status" value="1"/>
</dbReference>
<dbReference type="PANTHER" id="PTHR11079">
    <property type="entry name" value="CYTOSINE DEAMINASE FAMILY MEMBER"/>
    <property type="match status" value="1"/>
</dbReference>
<dbReference type="EMBL" id="JBHTKB010000001">
    <property type="protein sequence ID" value="MFD0912477.1"/>
    <property type="molecule type" value="Genomic_DNA"/>
</dbReference>
<name>A0ABW3F7U7_9PROT</name>
<dbReference type="InterPro" id="IPR002125">
    <property type="entry name" value="CMP_dCMP_dom"/>
</dbReference>
<organism evidence="4 5">
    <name type="scientific">Methylophilus luteus</name>
    <dbReference type="NCBI Taxonomy" id="640108"/>
    <lineage>
        <taxon>Bacteria</taxon>
        <taxon>Pseudomonadati</taxon>
        <taxon>Pseudomonadota</taxon>
        <taxon>Betaproteobacteria</taxon>
        <taxon>Nitrosomonadales</taxon>
        <taxon>Methylophilaceae</taxon>
        <taxon>Methylophilus</taxon>
    </lineage>
</organism>
<evidence type="ECO:0000259" key="3">
    <source>
        <dbReference type="PROSITE" id="PS51747"/>
    </source>
</evidence>
<evidence type="ECO:0000313" key="4">
    <source>
        <dbReference type="EMBL" id="MFD0912477.1"/>
    </source>
</evidence>
<feature type="domain" description="CMP/dCMP-type deaminase" evidence="3">
    <location>
        <begin position="24"/>
        <end position="136"/>
    </location>
</feature>
<reference evidence="5" key="1">
    <citation type="journal article" date="2019" name="Int. J. Syst. Evol. Microbiol.">
        <title>The Global Catalogue of Microorganisms (GCM) 10K type strain sequencing project: providing services to taxonomists for standard genome sequencing and annotation.</title>
        <authorList>
            <consortium name="The Broad Institute Genomics Platform"/>
            <consortium name="The Broad Institute Genome Sequencing Center for Infectious Disease"/>
            <person name="Wu L."/>
            <person name="Ma J."/>
        </authorList>
    </citation>
    <scope>NUCLEOTIDE SEQUENCE [LARGE SCALE GENOMIC DNA]</scope>
    <source>
        <strain evidence="5">CCUG 58412</strain>
    </source>
</reference>
<dbReference type="Proteomes" id="UP001597128">
    <property type="component" value="Unassembled WGS sequence"/>
</dbReference>
<sequence>MQKVIETAQEVSMRSNSKFASMPALAKNFMRLAQLEGRKALPKCLPNPPVGCVLVKDGQVIASGYTQSPGQHHAEAMALSQIEGDLSGVVAYVTLEPCSFHGRTPSCAKALVARGISQVVVSALDPDPRNAGAGVEILKAAGVEVTVGMLEKSVLKDIAPYLASSHDHRKGRHVLDS</sequence>
<comment type="caution">
    <text evidence="4">The sequence shown here is derived from an EMBL/GenBank/DDBJ whole genome shotgun (WGS) entry which is preliminary data.</text>
</comment>
<dbReference type="PROSITE" id="PS51747">
    <property type="entry name" value="CYT_DCMP_DEAMINASES_2"/>
    <property type="match status" value="1"/>
</dbReference>
<accession>A0ABW3F7U7</accession>
<dbReference type="Pfam" id="PF00383">
    <property type="entry name" value="dCMP_cyt_deam_1"/>
    <property type="match status" value="1"/>
</dbReference>
<protein>
    <submittedName>
        <fullName evidence="4">Bifunctional diaminohydroxyphosphoribosylaminopyrimidine deaminase/5-amino-6-(5-phosphoribosylamino)uracil reductase RibD</fullName>
    </submittedName>
</protein>
<dbReference type="PANTHER" id="PTHR11079:SF162">
    <property type="entry name" value="RIBOFLAVIN BIOSYNTHESIS PROTEIN PYRD, CHLOROPLASTIC"/>
    <property type="match status" value="1"/>
</dbReference>
<dbReference type="Gene3D" id="3.40.140.10">
    <property type="entry name" value="Cytidine Deaminase, domain 2"/>
    <property type="match status" value="1"/>
</dbReference>
<evidence type="ECO:0000313" key="5">
    <source>
        <dbReference type="Proteomes" id="UP001597128"/>
    </source>
</evidence>
<dbReference type="CDD" id="cd01284">
    <property type="entry name" value="Riboflavin_deaminase-reductase"/>
    <property type="match status" value="1"/>
</dbReference>
<keyword evidence="1" id="KW-0479">Metal-binding</keyword>
<evidence type="ECO:0000256" key="2">
    <source>
        <dbReference type="ARBA" id="ARBA00022833"/>
    </source>
</evidence>
<proteinExistence type="predicted"/>